<accession>A0AAW4HK19</accession>
<name>A0AAW4HK19_VIBVL</name>
<comment type="caution">
    <text evidence="2">The sequence shown here is derived from an EMBL/GenBank/DDBJ whole genome shotgun (WGS) entry which is preliminary data.</text>
</comment>
<feature type="region of interest" description="Disordered" evidence="1">
    <location>
        <begin position="52"/>
        <end position="75"/>
    </location>
</feature>
<dbReference type="InterPro" id="IPR008581">
    <property type="entry name" value="DUF863_pln"/>
</dbReference>
<proteinExistence type="predicted"/>
<dbReference type="Proteomes" id="UP000664056">
    <property type="component" value="Unassembled WGS sequence"/>
</dbReference>
<sequence length="75" mass="8338">GRGRRRAVEVTPIVGGDTVCALPLKQQQQQQQQVHSNNVEVLIEDRSLTGWGKTTRRPRRQRCPAGNPALLVPLT</sequence>
<feature type="non-terminal residue" evidence="2">
    <location>
        <position position="1"/>
    </location>
</feature>
<reference evidence="2" key="1">
    <citation type="submission" date="2021-03" db="EMBL/GenBank/DDBJ databases">
        <title>Study of the foodborne Vibrio vulnificus isolates from China.</title>
        <authorList>
            <person name="Zheng Z."/>
            <person name="Ye L."/>
        </authorList>
    </citation>
    <scope>NUCLEOTIDE SEQUENCE</scope>
    <source>
        <strain evidence="2">Vv1582</strain>
    </source>
</reference>
<dbReference type="EMBL" id="JAFKOQ010000370">
    <property type="protein sequence ID" value="MBN8124883.1"/>
    <property type="molecule type" value="Genomic_DNA"/>
</dbReference>
<evidence type="ECO:0000313" key="3">
    <source>
        <dbReference type="Proteomes" id="UP000664056"/>
    </source>
</evidence>
<evidence type="ECO:0000256" key="1">
    <source>
        <dbReference type="SAM" id="MobiDB-lite"/>
    </source>
</evidence>
<dbReference type="Pfam" id="PF05904">
    <property type="entry name" value="DUF863"/>
    <property type="match status" value="1"/>
</dbReference>
<protein>
    <submittedName>
        <fullName evidence="2">DUF863 domain-containing protein</fullName>
    </submittedName>
</protein>
<dbReference type="AlphaFoldDB" id="A0AAW4HK19"/>
<gene>
    <name evidence="2" type="ORF">J0J18_24660</name>
</gene>
<evidence type="ECO:0000313" key="2">
    <source>
        <dbReference type="EMBL" id="MBN8124883.1"/>
    </source>
</evidence>
<organism evidence="2 3">
    <name type="scientific">Vibrio vulnificus</name>
    <dbReference type="NCBI Taxonomy" id="672"/>
    <lineage>
        <taxon>Bacteria</taxon>
        <taxon>Pseudomonadati</taxon>
        <taxon>Pseudomonadota</taxon>
        <taxon>Gammaproteobacteria</taxon>
        <taxon>Vibrionales</taxon>
        <taxon>Vibrionaceae</taxon>
        <taxon>Vibrio</taxon>
    </lineage>
</organism>